<comment type="caution">
    <text evidence="2">The sequence shown here is derived from an EMBL/GenBank/DDBJ whole genome shotgun (WGS) entry which is preliminary data.</text>
</comment>
<feature type="transmembrane region" description="Helical" evidence="1">
    <location>
        <begin position="42"/>
        <end position="63"/>
    </location>
</feature>
<keyword evidence="1" id="KW-0472">Membrane</keyword>
<gene>
    <name evidence="2" type="ORF">GOQ27_13945</name>
</gene>
<evidence type="ECO:0000313" key="2">
    <source>
        <dbReference type="EMBL" id="MBS4539572.1"/>
    </source>
</evidence>
<feature type="transmembrane region" description="Helical" evidence="1">
    <location>
        <begin position="70"/>
        <end position="90"/>
    </location>
</feature>
<reference evidence="2" key="1">
    <citation type="submission" date="2019-12" db="EMBL/GenBank/DDBJ databases">
        <title>Clostridiaceae gen. nov. sp. nov., isolated from sediment in Xinjiang, China.</title>
        <authorList>
            <person name="Zhang R."/>
        </authorList>
    </citation>
    <scope>NUCLEOTIDE SEQUENCE</scope>
    <source>
        <strain evidence="2">D2Q-11</strain>
    </source>
</reference>
<accession>A0A942Z8A0</accession>
<dbReference type="EMBL" id="WSFT01000053">
    <property type="protein sequence ID" value="MBS4539572.1"/>
    <property type="molecule type" value="Genomic_DNA"/>
</dbReference>
<keyword evidence="1" id="KW-1133">Transmembrane helix</keyword>
<keyword evidence="3" id="KW-1185">Reference proteome</keyword>
<protein>
    <submittedName>
        <fullName evidence="2">Uncharacterized protein</fullName>
    </submittedName>
</protein>
<dbReference type="Proteomes" id="UP000724672">
    <property type="component" value="Unassembled WGS sequence"/>
</dbReference>
<feature type="transmembrane region" description="Helical" evidence="1">
    <location>
        <begin position="12"/>
        <end position="36"/>
    </location>
</feature>
<evidence type="ECO:0000256" key="1">
    <source>
        <dbReference type="SAM" id="Phobius"/>
    </source>
</evidence>
<keyword evidence="1" id="KW-0812">Transmembrane</keyword>
<dbReference type="AlphaFoldDB" id="A0A942Z8A0"/>
<name>A0A942Z8A0_9FIRM</name>
<proteinExistence type="predicted"/>
<sequence>MFNINDKNFIGYKIGIPLLPILSIIILFSIGVRYAGTQYQNILLTLALFSQLLFMLLIGIRLIKIYKKKGAYINIIVSVILIAFLLYFYVSKLS</sequence>
<organism evidence="2 3">
    <name type="scientific">Anaeromonas frigoriresistens</name>
    <dbReference type="NCBI Taxonomy" id="2683708"/>
    <lineage>
        <taxon>Bacteria</taxon>
        <taxon>Bacillati</taxon>
        <taxon>Bacillota</taxon>
        <taxon>Tissierellia</taxon>
        <taxon>Tissierellales</taxon>
        <taxon>Thermohalobacteraceae</taxon>
        <taxon>Anaeromonas</taxon>
    </lineage>
</organism>
<evidence type="ECO:0000313" key="3">
    <source>
        <dbReference type="Proteomes" id="UP000724672"/>
    </source>
</evidence>
<dbReference type="RefSeq" id="WP_203367497.1">
    <property type="nucleotide sequence ID" value="NZ_WSFT01000053.1"/>
</dbReference>